<dbReference type="AlphaFoldDB" id="A0A7W3PNU8"/>
<comment type="subcellular location">
    <subcellularLocation>
        <location evidence="1">Cell membrane</location>
        <topology evidence="1">Multi-pass membrane protein</topology>
    </subcellularLocation>
</comment>
<protein>
    <submittedName>
        <fullName evidence="9">Putative membrane protein YeiH</fullName>
    </submittedName>
</protein>
<evidence type="ECO:0000256" key="4">
    <source>
        <dbReference type="ARBA" id="ARBA00022692"/>
    </source>
</evidence>
<keyword evidence="3" id="KW-1003">Cell membrane</keyword>
<evidence type="ECO:0000313" key="9">
    <source>
        <dbReference type="EMBL" id="MBA8828616.1"/>
    </source>
</evidence>
<dbReference type="InterPro" id="IPR005115">
    <property type="entry name" value="Gly_transporter"/>
</dbReference>
<sequence length="234" mass="24442">MDAGIIEVPLWTNALAIGVGSLQGAMYASGFRDRKLDLLGISIIGVSTGLGGGFLRDILLARQPLALAENWYIGVAVLAALMGMLFGRIMIRIDWVITSLDALTLGLFGAIGVTTALNLGLPDIPAIFVGVISAVGGGVLRDLLLNMPISVMHVGSLYAVAAGAGTLVLITMNALGSGLVAASITCVAVTTAIRLLAVRFGWSLPEQRVLKGLRNPRLMRPTDLTGPIQTQRDL</sequence>
<keyword evidence="6 7" id="KW-0472">Membrane</keyword>
<accession>A0A7W3PNU8</accession>
<feature type="domain" description="Glycine transporter" evidence="8">
    <location>
        <begin position="100"/>
        <end position="172"/>
    </location>
</feature>
<evidence type="ECO:0000259" key="8">
    <source>
        <dbReference type="Pfam" id="PF03458"/>
    </source>
</evidence>
<feature type="domain" description="Glycine transporter" evidence="8">
    <location>
        <begin position="11"/>
        <end position="86"/>
    </location>
</feature>
<evidence type="ECO:0000256" key="6">
    <source>
        <dbReference type="ARBA" id="ARBA00023136"/>
    </source>
</evidence>
<name>A0A7W3PNU8_9MICO</name>
<feature type="transmembrane region" description="Helical" evidence="7">
    <location>
        <begin position="181"/>
        <end position="202"/>
    </location>
</feature>
<feature type="transmembrane region" description="Helical" evidence="7">
    <location>
        <begin position="103"/>
        <end position="121"/>
    </location>
</feature>
<dbReference type="Proteomes" id="UP000524237">
    <property type="component" value="Unassembled WGS sequence"/>
</dbReference>
<dbReference type="PANTHER" id="PTHR30506">
    <property type="entry name" value="INNER MEMBRANE PROTEIN"/>
    <property type="match status" value="1"/>
</dbReference>
<dbReference type="GO" id="GO:0005886">
    <property type="term" value="C:plasma membrane"/>
    <property type="evidence" value="ECO:0007669"/>
    <property type="project" value="UniProtKB-SubCell"/>
</dbReference>
<feature type="transmembrane region" description="Helical" evidence="7">
    <location>
        <begin position="157"/>
        <end position="175"/>
    </location>
</feature>
<proteinExistence type="inferred from homology"/>
<comment type="caution">
    <text evidence="9">The sequence shown here is derived from an EMBL/GenBank/DDBJ whole genome shotgun (WGS) entry which is preliminary data.</text>
</comment>
<evidence type="ECO:0000256" key="5">
    <source>
        <dbReference type="ARBA" id="ARBA00022989"/>
    </source>
</evidence>
<reference evidence="9 10" key="1">
    <citation type="submission" date="2020-07" db="EMBL/GenBank/DDBJ databases">
        <title>Sequencing the genomes of 1000 actinobacteria strains.</title>
        <authorList>
            <person name="Klenk H.-P."/>
        </authorList>
    </citation>
    <scope>NUCLEOTIDE SEQUENCE [LARGE SCALE GENOMIC DNA]</scope>
    <source>
        <strain evidence="9 10">DSM 23737</strain>
    </source>
</reference>
<evidence type="ECO:0000313" key="10">
    <source>
        <dbReference type="Proteomes" id="UP000524237"/>
    </source>
</evidence>
<gene>
    <name evidence="9" type="ORF">FB555_000687</name>
</gene>
<dbReference type="RefSeq" id="WP_182484012.1">
    <property type="nucleotide sequence ID" value="NZ_JACGWU010000001.1"/>
</dbReference>
<evidence type="ECO:0000256" key="2">
    <source>
        <dbReference type="ARBA" id="ARBA00008193"/>
    </source>
</evidence>
<comment type="similarity">
    <text evidence="2">Belongs to the UPF0126 family.</text>
</comment>
<evidence type="ECO:0000256" key="3">
    <source>
        <dbReference type="ARBA" id="ARBA00022475"/>
    </source>
</evidence>
<feature type="transmembrane region" description="Helical" evidence="7">
    <location>
        <begin position="71"/>
        <end position="91"/>
    </location>
</feature>
<keyword evidence="5 7" id="KW-1133">Transmembrane helix</keyword>
<dbReference type="Pfam" id="PF03458">
    <property type="entry name" value="Gly_transporter"/>
    <property type="match status" value="2"/>
</dbReference>
<dbReference type="PANTHER" id="PTHR30506:SF3">
    <property type="entry name" value="UPF0126 INNER MEMBRANE PROTEIN YADS-RELATED"/>
    <property type="match status" value="1"/>
</dbReference>
<evidence type="ECO:0000256" key="1">
    <source>
        <dbReference type="ARBA" id="ARBA00004651"/>
    </source>
</evidence>
<feature type="transmembrane region" description="Helical" evidence="7">
    <location>
        <begin position="36"/>
        <end position="59"/>
    </location>
</feature>
<keyword evidence="10" id="KW-1185">Reference proteome</keyword>
<organism evidence="9 10">
    <name type="scientific">Alpinimonas psychrophila</name>
    <dbReference type="NCBI Taxonomy" id="748908"/>
    <lineage>
        <taxon>Bacteria</taxon>
        <taxon>Bacillati</taxon>
        <taxon>Actinomycetota</taxon>
        <taxon>Actinomycetes</taxon>
        <taxon>Micrococcales</taxon>
        <taxon>Microbacteriaceae</taxon>
        <taxon>Alpinimonas</taxon>
    </lineage>
</organism>
<keyword evidence="4 7" id="KW-0812">Transmembrane</keyword>
<feature type="transmembrane region" description="Helical" evidence="7">
    <location>
        <begin position="127"/>
        <end position="145"/>
    </location>
</feature>
<evidence type="ECO:0000256" key="7">
    <source>
        <dbReference type="SAM" id="Phobius"/>
    </source>
</evidence>
<dbReference type="EMBL" id="JACGWU010000001">
    <property type="protein sequence ID" value="MBA8828616.1"/>
    <property type="molecule type" value="Genomic_DNA"/>
</dbReference>